<dbReference type="Pfam" id="PF14742">
    <property type="entry name" value="GDE_N_bis"/>
    <property type="match status" value="1"/>
</dbReference>
<dbReference type="InterPro" id="IPR012341">
    <property type="entry name" value="6hp_glycosidase-like_sf"/>
</dbReference>
<sequence length="712" mass="75034">MTDQTPGPGTPDEPAAGLQPFLHDACVTLHAPSFTVSRPDGALRCGADGFYHGDRRALSRLEVSAGDVPLAWVGGGTEGADRASFRTVLRGVAESTPDPAVVLTRTRTTGPARLTETLRVVNSGRLPARVSLTVTAGTDLASMEQVKSGRRRPLRTAVAGDGELCWPESRAGADACTVRLAASAPGAQLDAALGQFRYDLKLAPGESWETELVCTVENTAGDLFPAPRDGAAVPWAAPGLHSRDGALDHWVRQAHADLRRLLLADPEAPDDLFLAAGAPWFATLFGRDSLWAARMLLPFGTELAGSTLRVLARRQGTAVDPRTEEQPGKILHEVRGAALTLPGDGGGPDVELPPLYYGTVDATPLWLCLLHDAWRWGLPAEQVEALLPHAEAALAWMRDFGDADGDGFLEYVDTTGRGLANQGWKDSGDSIRFRDGSFADAPVALCEVQAYAYEAALGGAALLRAFGRPGAEEWEEWAGRLKSRFREAFWVADEHGRYPAVALDGAKRPVDSLTSNLGHLLGTGLLDEKESALVVARLTGPDLDSGFGLRTISDRFPRYNPLGYHLGSVWPHDTAIAVHGLARAGFPGEAAQLAAGLVRAAASFDGRLPELFAGYGADESRHPAPYPASCRPQAWAAGAAALTVQSLLGLAADAPAGVLTVAAEVPEAFRPLRLSGVRVGGAPVGITVTADGTPEVTAPEGITVRTAPSRLG</sequence>
<dbReference type="InterPro" id="IPR032856">
    <property type="entry name" value="GDE_N_bis"/>
</dbReference>
<proteinExistence type="predicted"/>
<dbReference type="SUPFAM" id="SSF48208">
    <property type="entry name" value="Six-hairpin glycosidases"/>
    <property type="match status" value="1"/>
</dbReference>
<comment type="caution">
    <text evidence="3">The sequence shown here is derived from an EMBL/GenBank/DDBJ whole genome shotgun (WGS) entry which is preliminary data.</text>
</comment>
<dbReference type="InterPro" id="IPR054491">
    <property type="entry name" value="MGH1-like_GH"/>
</dbReference>
<dbReference type="RefSeq" id="WP_167997120.1">
    <property type="nucleotide sequence ID" value="NZ_JAATEM010000024.1"/>
</dbReference>
<evidence type="ECO:0000259" key="2">
    <source>
        <dbReference type="Pfam" id="PF22422"/>
    </source>
</evidence>
<name>A0ABX1AAR0_9ACTN</name>
<evidence type="ECO:0000313" key="3">
    <source>
        <dbReference type="EMBL" id="NJP52275.1"/>
    </source>
</evidence>
<reference evidence="3 4" key="1">
    <citation type="submission" date="2020-03" db="EMBL/GenBank/DDBJ databases">
        <title>WGS of actinomycetes isolated from Thailand.</title>
        <authorList>
            <person name="Thawai C."/>
        </authorList>
    </citation>
    <scope>NUCLEOTIDE SEQUENCE [LARGE SCALE GENOMIC DNA]</scope>
    <source>
        <strain evidence="3 4">SBST2-5</strain>
    </source>
</reference>
<dbReference type="Proteomes" id="UP000730591">
    <property type="component" value="Unassembled WGS sequence"/>
</dbReference>
<evidence type="ECO:0000313" key="4">
    <source>
        <dbReference type="Proteomes" id="UP000730591"/>
    </source>
</evidence>
<accession>A0ABX1AAR0</accession>
<dbReference type="Gene3D" id="1.50.10.10">
    <property type="match status" value="1"/>
</dbReference>
<dbReference type="Pfam" id="PF22422">
    <property type="entry name" value="MGH1-like_GH"/>
    <property type="match status" value="1"/>
</dbReference>
<feature type="domain" description="Mannosylglycerate hydrolase MGH1-like glycoside hydrolase" evidence="2">
    <location>
        <begin position="381"/>
        <end position="603"/>
    </location>
</feature>
<organism evidence="3 4">
    <name type="scientific">Streptomyces composti</name>
    <dbReference type="NCBI Taxonomy" id="2720025"/>
    <lineage>
        <taxon>Bacteria</taxon>
        <taxon>Bacillati</taxon>
        <taxon>Actinomycetota</taxon>
        <taxon>Actinomycetes</taxon>
        <taxon>Kitasatosporales</taxon>
        <taxon>Streptomycetaceae</taxon>
        <taxon>Streptomyces</taxon>
    </lineage>
</organism>
<dbReference type="InterPro" id="IPR008928">
    <property type="entry name" value="6-hairpin_glycosidase_sf"/>
</dbReference>
<feature type="domain" description="Putative glycogen debranching enzyme N-terminal" evidence="1">
    <location>
        <begin position="30"/>
        <end position="212"/>
    </location>
</feature>
<dbReference type="EMBL" id="JAATEM010000024">
    <property type="protein sequence ID" value="NJP52275.1"/>
    <property type="molecule type" value="Genomic_DNA"/>
</dbReference>
<protein>
    <submittedName>
        <fullName evidence="3">Amylo-alpha-1,6-glucosidase</fullName>
    </submittedName>
</protein>
<evidence type="ECO:0000259" key="1">
    <source>
        <dbReference type="Pfam" id="PF14742"/>
    </source>
</evidence>
<gene>
    <name evidence="3" type="ORF">HCJ93_20010</name>
</gene>
<keyword evidence="4" id="KW-1185">Reference proteome</keyword>